<feature type="coiled-coil region" evidence="2">
    <location>
        <begin position="32"/>
        <end position="90"/>
    </location>
</feature>
<dbReference type="InterPro" id="IPR009252">
    <property type="entry name" value="Cell_div_ZapB"/>
</dbReference>
<name>A0A411B0Y9_9CAUD</name>
<gene>
    <name evidence="3" type="primary">17</name>
    <name evidence="3" type="ORF">SEA_EURATIS_17</name>
</gene>
<keyword evidence="1 2" id="KW-0175">Coiled coil</keyword>
<dbReference type="Proteomes" id="UP000290796">
    <property type="component" value="Segment"/>
</dbReference>
<evidence type="ECO:0000256" key="2">
    <source>
        <dbReference type="SAM" id="Coils"/>
    </source>
</evidence>
<keyword evidence="4" id="KW-1185">Reference proteome</keyword>
<dbReference type="GO" id="GO:0043093">
    <property type="term" value="P:FtsZ-dependent cytokinesis"/>
    <property type="evidence" value="ECO:0007669"/>
    <property type="project" value="InterPro"/>
</dbReference>
<dbReference type="Gene3D" id="1.20.5.340">
    <property type="match status" value="1"/>
</dbReference>
<sequence>MALSDLVSAAEVVGGAAVFLMFLGRQVKQGTRDGWRDAAESHRERADALEKQVETLVDEVRALRVENEELRKEVAELRAENRELRDHIDRLIGGDQE</sequence>
<organism evidence="3 4">
    <name type="scientific">Streptomyces phage Euratis</name>
    <dbReference type="NCBI Taxonomy" id="2510569"/>
    <lineage>
        <taxon>Viruses</taxon>
        <taxon>Duplodnaviria</taxon>
        <taxon>Heunggongvirae</taxon>
        <taxon>Uroviricota</taxon>
        <taxon>Caudoviricetes</taxon>
        <taxon>Colingsworthviridae</taxon>
        <taxon>Vashvirus</taxon>
        <taxon>Vashvirus euratis</taxon>
    </lineage>
</organism>
<dbReference type="EMBL" id="MK450426">
    <property type="protein sequence ID" value="QAX94012.1"/>
    <property type="molecule type" value="Genomic_DNA"/>
</dbReference>
<protein>
    <submittedName>
        <fullName evidence="3">Uncharacterized protein</fullName>
    </submittedName>
</protein>
<reference evidence="3 4" key="1">
    <citation type="submission" date="2019-01" db="EMBL/GenBank/DDBJ databases">
        <authorList>
            <person name="Russe A."/>
            <person name="Sprabary S.L."/>
            <person name="Nayek S."/>
            <person name="Klug H.M."/>
            <person name="Layton S.R."/>
            <person name="Kim T."/>
            <person name="Hughes L.E."/>
            <person name="Garlena R.A."/>
            <person name="Russell D.A."/>
            <person name="Pope W.H."/>
            <person name="Jacobs-Sera D."/>
            <person name="Hatfull G.F."/>
        </authorList>
    </citation>
    <scope>NUCLEOTIDE SEQUENCE [LARGE SCALE GENOMIC DNA]</scope>
</reference>
<dbReference type="Pfam" id="PF06005">
    <property type="entry name" value="ZapB"/>
    <property type="match status" value="1"/>
</dbReference>
<proteinExistence type="predicted"/>
<evidence type="ECO:0000256" key="1">
    <source>
        <dbReference type="ARBA" id="ARBA00023054"/>
    </source>
</evidence>
<evidence type="ECO:0000313" key="4">
    <source>
        <dbReference type="Proteomes" id="UP000290796"/>
    </source>
</evidence>
<evidence type="ECO:0000313" key="3">
    <source>
        <dbReference type="EMBL" id="QAX94012.1"/>
    </source>
</evidence>
<accession>A0A411B0Y9</accession>